<dbReference type="InterPro" id="IPR036366">
    <property type="entry name" value="PGBDSf"/>
</dbReference>
<dbReference type="EMBL" id="BK015162">
    <property type="protein sequence ID" value="DAD93579.1"/>
    <property type="molecule type" value="Genomic_DNA"/>
</dbReference>
<accession>A0A8S5NHI6</accession>
<protein>
    <submittedName>
        <fullName evidence="1">Uncharacterized protein</fullName>
    </submittedName>
</protein>
<dbReference type="InterPro" id="IPR036365">
    <property type="entry name" value="PGBD-like_sf"/>
</dbReference>
<dbReference type="Gene3D" id="1.10.101.10">
    <property type="entry name" value="PGBD-like superfamily/PGBD"/>
    <property type="match status" value="1"/>
</dbReference>
<sequence length="84" mass="8890">MNTVILNSKGTHVYALQAILRSQGFIGQNGKPLSLDGNAGSNTIYAINSYQSMMRAYGVECGTNGHNDSSCGAKMWESLLGGDC</sequence>
<evidence type="ECO:0000313" key="1">
    <source>
        <dbReference type="EMBL" id="DAD93579.1"/>
    </source>
</evidence>
<reference evidence="1" key="1">
    <citation type="journal article" date="2021" name="Proc. Natl. Acad. Sci. U.S.A.">
        <title>A Catalog of Tens of Thousands of Viruses from Human Metagenomes Reveals Hidden Associations with Chronic Diseases.</title>
        <authorList>
            <person name="Tisza M.J."/>
            <person name="Buck C.B."/>
        </authorList>
    </citation>
    <scope>NUCLEOTIDE SEQUENCE</scope>
    <source>
        <strain evidence="1">Ct2nF21</strain>
    </source>
</reference>
<organism evidence="1">
    <name type="scientific">Podoviridae sp. ct2nF21</name>
    <dbReference type="NCBI Taxonomy" id="2826537"/>
    <lineage>
        <taxon>Viruses</taxon>
        <taxon>Duplodnaviria</taxon>
        <taxon>Heunggongvirae</taxon>
        <taxon>Uroviricota</taxon>
        <taxon>Caudoviricetes</taxon>
    </lineage>
</organism>
<dbReference type="SUPFAM" id="SSF47090">
    <property type="entry name" value="PGBD-like"/>
    <property type="match status" value="1"/>
</dbReference>
<proteinExistence type="predicted"/>
<name>A0A8S5NHI6_9CAUD</name>